<dbReference type="RefSeq" id="WP_344309984.1">
    <property type="nucleotide sequence ID" value="NZ_BAAANY010000008.1"/>
</dbReference>
<dbReference type="Proteomes" id="UP001500618">
    <property type="component" value="Unassembled WGS sequence"/>
</dbReference>
<keyword evidence="1" id="KW-0812">Transmembrane</keyword>
<evidence type="ECO:0008006" key="4">
    <source>
        <dbReference type="Google" id="ProtNLM"/>
    </source>
</evidence>
<proteinExistence type="predicted"/>
<dbReference type="SUPFAM" id="SSF50939">
    <property type="entry name" value="Sialidases"/>
    <property type="match status" value="1"/>
</dbReference>
<dbReference type="InterPro" id="IPR015943">
    <property type="entry name" value="WD40/YVTN_repeat-like_dom_sf"/>
</dbReference>
<name>A0ABP4SNG8_9ACTN</name>
<feature type="transmembrane region" description="Helical" evidence="1">
    <location>
        <begin position="37"/>
        <end position="58"/>
    </location>
</feature>
<comment type="caution">
    <text evidence="2">The sequence shown here is derived from an EMBL/GenBank/DDBJ whole genome shotgun (WGS) entry which is preliminary data.</text>
</comment>
<sequence>MDLDVFDDLRDGVRDRTHSPDMSRIFRTARQRRRSHTAATVAGFAVVALLGAGTATAVPNLLATPASPTIAPVAGSLSATVSTQTCLEAPEVVTAKVAFAQTCNAEGNSRALAVTTDAGHTWRRWLMPSPYVTIPPHTGTAIGNFLVLNDQTVRFGNLLTRDRGKTWTTLADKLAAPIAAVPSGWRIYLGQVGTQSEEGSTAPARMYAVDPTNGDFHPLSTAPTMTATDAGSVIEASDGSFWAGISAYQGKQGVEVSHDRGHTWSTFAPPKAADPANLAKFTVTSADGRTGYALAGTSVSSTAADLYRTTNGGATWTKISSPIGLNSLAALTNGSVLGVHTVGSDRNVSHQLMISTDDGLNFTEVTAPPVHGLATAENGVVVLIASQNRVHTTVDGKTFDTIVFPAEPGSVPPGTCSTPNASGQTCATKD</sequence>
<dbReference type="InterPro" id="IPR036278">
    <property type="entry name" value="Sialidase_sf"/>
</dbReference>
<organism evidence="2 3">
    <name type="scientific">Fodinicola feengrottensis</name>
    <dbReference type="NCBI Taxonomy" id="435914"/>
    <lineage>
        <taxon>Bacteria</taxon>
        <taxon>Bacillati</taxon>
        <taxon>Actinomycetota</taxon>
        <taxon>Actinomycetes</taxon>
        <taxon>Mycobacteriales</taxon>
        <taxon>Fodinicola</taxon>
    </lineage>
</organism>
<keyword evidence="1" id="KW-0472">Membrane</keyword>
<evidence type="ECO:0000256" key="1">
    <source>
        <dbReference type="SAM" id="Phobius"/>
    </source>
</evidence>
<accession>A0ABP4SNG8</accession>
<evidence type="ECO:0000313" key="2">
    <source>
        <dbReference type="EMBL" id="GAA1674753.1"/>
    </source>
</evidence>
<dbReference type="EMBL" id="BAAANY010000008">
    <property type="protein sequence ID" value="GAA1674753.1"/>
    <property type="molecule type" value="Genomic_DNA"/>
</dbReference>
<keyword evidence="3" id="KW-1185">Reference proteome</keyword>
<dbReference type="CDD" id="cd15482">
    <property type="entry name" value="Sialidase_non-viral"/>
    <property type="match status" value="1"/>
</dbReference>
<evidence type="ECO:0000313" key="3">
    <source>
        <dbReference type="Proteomes" id="UP001500618"/>
    </source>
</evidence>
<protein>
    <recommendedName>
        <fullName evidence="4">Photosynthesis system II assembly factor Ycf48/Hcf136-like domain-containing protein</fullName>
    </recommendedName>
</protein>
<gene>
    <name evidence="2" type="ORF">GCM10009765_25170</name>
</gene>
<keyword evidence="1" id="KW-1133">Transmembrane helix</keyword>
<dbReference type="Gene3D" id="2.130.10.10">
    <property type="entry name" value="YVTN repeat-like/Quinoprotein amine dehydrogenase"/>
    <property type="match status" value="1"/>
</dbReference>
<reference evidence="3" key="1">
    <citation type="journal article" date="2019" name="Int. J. Syst. Evol. Microbiol.">
        <title>The Global Catalogue of Microorganisms (GCM) 10K type strain sequencing project: providing services to taxonomists for standard genome sequencing and annotation.</title>
        <authorList>
            <consortium name="The Broad Institute Genomics Platform"/>
            <consortium name="The Broad Institute Genome Sequencing Center for Infectious Disease"/>
            <person name="Wu L."/>
            <person name="Ma J."/>
        </authorList>
    </citation>
    <scope>NUCLEOTIDE SEQUENCE [LARGE SCALE GENOMIC DNA]</scope>
    <source>
        <strain evidence="3">JCM 14718</strain>
    </source>
</reference>